<proteinExistence type="predicted"/>
<gene>
    <name evidence="1" type="ORF">OUZ56_027608</name>
</gene>
<reference evidence="1 2" key="1">
    <citation type="journal article" date="2023" name="Nucleic Acids Res.">
        <title>The hologenome of Daphnia magna reveals possible DNA methylation and microbiome-mediated evolution of the host genome.</title>
        <authorList>
            <person name="Chaturvedi A."/>
            <person name="Li X."/>
            <person name="Dhandapani V."/>
            <person name="Marshall H."/>
            <person name="Kissane S."/>
            <person name="Cuenca-Cambronero M."/>
            <person name="Asole G."/>
            <person name="Calvet F."/>
            <person name="Ruiz-Romero M."/>
            <person name="Marangio P."/>
            <person name="Guigo R."/>
            <person name="Rago D."/>
            <person name="Mirbahai L."/>
            <person name="Eastwood N."/>
            <person name="Colbourne J.K."/>
            <person name="Zhou J."/>
            <person name="Mallon E."/>
            <person name="Orsini L."/>
        </authorList>
    </citation>
    <scope>NUCLEOTIDE SEQUENCE [LARGE SCALE GENOMIC DNA]</scope>
    <source>
        <strain evidence="1">LRV0_1</strain>
    </source>
</reference>
<protein>
    <submittedName>
        <fullName evidence="1">Uncharacterized protein</fullName>
    </submittedName>
</protein>
<dbReference type="Proteomes" id="UP001234178">
    <property type="component" value="Unassembled WGS sequence"/>
</dbReference>
<sequence length="65" mass="7091">MPASHAIYGLTRQLRRGDCRKTGDDVFTTGASFVYITHAFIIAPENHPLASTTTNAKLLISLTQT</sequence>
<accession>A0ABR0B225</accession>
<dbReference type="EMBL" id="JAOYFB010000040">
    <property type="protein sequence ID" value="KAK4035522.1"/>
    <property type="molecule type" value="Genomic_DNA"/>
</dbReference>
<keyword evidence="2" id="KW-1185">Reference proteome</keyword>
<organism evidence="1 2">
    <name type="scientific">Daphnia magna</name>
    <dbReference type="NCBI Taxonomy" id="35525"/>
    <lineage>
        <taxon>Eukaryota</taxon>
        <taxon>Metazoa</taxon>
        <taxon>Ecdysozoa</taxon>
        <taxon>Arthropoda</taxon>
        <taxon>Crustacea</taxon>
        <taxon>Branchiopoda</taxon>
        <taxon>Diplostraca</taxon>
        <taxon>Cladocera</taxon>
        <taxon>Anomopoda</taxon>
        <taxon>Daphniidae</taxon>
        <taxon>Daphnia</taxon>
    </lineage>
</organism>
<evidence type="ECO:0000313" key="1">
    <source>
        <dbReference type="EMBL" id="KAK4035522.1"/>
    </source>
</evidence>
<comment type="caution">
    <text evidence="1">The sequence shown here is derived from an EMBL/GenBank/DDBJ whole genome shotgun (WGS) entry which is preliminary data.</text>
</comment>
<evidence type="ECO:0000313" key="2">
    <source>
        <dbReference type="Proteomes" id="UP001234178"/>
    </source>
</evidence>
<name>A0ABR0B225_9CRUS</name>